<sequence length="135" mass="15248">MKDPKAPTPPPPPEPAWSTVKSNVKHLNGKNFTTFVTTQDASLVMFYAPWCGHCKKAKPQYQSAADKLLDDKRSFAAVDCTAEENREICTKEEVKGFPTFRLYIKGNFLSVYNGDRTEAEFLKFIQNAPTLKDEL</sequence>
<dbReference type="PANTHER" id="PTHR45672:SF2">
    <property type="entry name" value="PROTEIN DISULFIDE-ISOMERASE A5"/>
    <property type="match status" value="1"/>
</dbReference>
<dbReference type="AlphaFoldDB" id="A0AAE0WH70"/>
<name>A0AAE0WH70_9BIVA</name>
<dbReference type="SUPFAM" id="SSF52833">
    <property type="entry name" value="Thioredoxin-like"/>
    <property type="match status" value="1"/>
</dbReference>
<comment type="caution">
    <text evidence="2">The sequence shown here is derived from an EMBL/GenBank/DDBJ whole genome shotgun (WGS) entry which is preliminary data.</text>
</comment>
<accession>A0AAE0WH70</accession>
<dbReference type="Gene3D" id="3.40.30.10">
    <property type="entry name" value="Glutaredoxin"/>
    <property type="match status" value="1"/>
</dbReference>
<dbReference type="Pfam" id="PF00085">
    <property type="entry name" value="Thioredoxin"/>
    <property type="match status" value="1"/>
</dbReference>
<dbReference type="PRINTS" id="PR00421">
    <property type="entry name" value="THIOREDOXIN"/>
</dbReference>
<dbReference type="Proteomes" id="UP001195483">
    <property type="component" value="Unassembled WGS sequence"/>
</dbReference>
<dbReference type="GO" id="GO:0003756">
    <property type="term" value="F:protein disulfide isomerase activity"/>
    <property type="evidence" value="ECO:0007669"/>
    <property type="project" value="TreeGrafter"/>
</dbReference>
<proteinExistence type="predicted"/>
<dbReference type="GO" id="GO:0006457">
    <property type="term" value="P:protein folding"/>
    <property type="evidence" value="ECO:0007669"/>
    <property type="project" value="TreeGrafter"/>
</dbReference>
<dbReference type="InterPro" id="IPR036249">
    <property type="entry name" value="Thioredoxin-like_sf"/>
</dbReference>
<reference evidence="2" key="3">
    <citation type="submission" date="2023-05" db="EMBL/GenBank/DDBJ databases">
        <authorList>
            <person name="Smith C.H."/>
        </authorList>
    </citation>
    <scope>NUCLEOTIDE SEQUENCE</scope>
    <source>
        <strain evidence="2">CHS0354</strain>
        <tissue evidence="2">Mantle</tissue>
    </source>
</reference>
<dbReference type="EMBL" id="JAEAOA010001023">
    <property type="protein sequence ID" value="KAK3612180.1"/>
    <property type="molecule type" value="Genomic_DNA"/>
</dbReference>
<keyword evidence="3" id="KW-1185">Reference proteome</keyword>
<dbReference type="PANTHER" id="PTHR45672">
    <property type="entry name" value="PROTEIN DISULFIDE-ISOMERASE C17H9.14C-RELATED"/>
    <property type="match status" value="1"/>
</dbReference>
<dbReference type="PROSITE" id="PS51352">
    <property type="entry name" value="THIOREDOXIN_2"/>
    <property type="match status" value="1"/>
</dbReference>
<organism evidence="2 3">
    <name type="scientific">Potamilus streckersoni</name>
    <dbReference type="NCBI Taxonomy" id="2493646"/>
    <lineage>
        <taxon>Eukaryota</taxon>
        <taxon>Metazoa</taxon>
        <taxon>Spiralia</taxon>
        <taxon>Lophotrochozoa</taxon>
        <taxon>Mollusca</taxon>
        <taxon>Bivalvia</taxon>
        <taxon>Autobranchia</taxon>
        <taxon>Heteroconchia</taxon>
        <taxon>Palaeoheterodonta</taxon>
        <taxon>Unionida</taxon>
        <taxon>Unionoidea</taxon>
        <taxon>Unionidae</taxon>
        <taxon>Ambleminae</taxon>
        <taxon>Lampsilini</taxon>
        <taxon>Potamilus</taxon>
    </lineage>
</organism>
<dbReference type="InterPro" id="IPR013766">
    <property type="entry name" value="Thioredoxin_domain"/>
</dbReference>
<feature type="domain" description="Thioredoxin" evidence="1">
    <location>
        <begin position="8"/>
        <end position="130"/>
    </location>
</feature>
<reference evidence="2" key="1">
    <citation type="journal article" date="2021" name="Genome Biol. Evol.">
        <title>A High-Quality Reference Genome for a Parasitic Bivalve with Doubly Uniparental Inheritance (Bivalvia: Unionida).</title>
        <authorList>
            <person name="Smith C.H."/>
        </authorList>
    </citation>
    <scope>NUCLEOTIDE SEQUENCE</scope>
    <source>
        <strain evidence="2">CHS0354</strain>
    </source>
</reference>
<evidence type="ECO:0000259" key="1">
    <source>
        <dbReference type="PROSITE" id="PS51352"/>
    </source>
</evidence>
<dbReference type="InterPro" id="IPR051063">
    <property type="entry name" value="PDI"/>
</dbReference>
<protein>
    <recommendedName>
        <fullName evidence="1">Thioredoxin domain-containing protein</fullName>
    </recommendedName>
</protein>
<reference evidence="2" key="2">
    <citation type="journal article" date="2021" name="Genome Biol. Evol.">
        <title>Developing a high-quality reference genome for a parasitic bivalve with doubly uniparental inheritance (Bivalvia: Unionida).</title>
        <authorList>
            <person name="Smith C.H."/>
        </authorList>
    </citation>
    <scope>NUCLEOTIDE SEQUENCE</scope>
    <source>
        <strain evidence="2">CHS0354</strain>
        <tissue evidence="2">Mantle</tissue>
    </source>
</reference>
<evidence type="ECO:0000313" key="2">
    <source>
        <dbReference type="EMBL" id="KAK3612180.1"/>
    </source>
</evidence>
<evidence type="ECO:0000313" key="3">
    <source>
        <dbReference type="Proteomes" id="UP001195483"/>
    </source>
</evidence>
<gene>
    <name evidence="2" type="ORF">CHS0354_016567</name>
</gene>
<dbReference type="GO" id="GO:0005783">
    <property type="term" value="C:endoplasmic reticulum"/>
    <property type="evidence" value="ECO:0007669"/>
    <property type="project" value="TreeGrafter"/>
</dbReference>